<evidence type="ECO:0000259" key="2">
    <source>
        <dbReference type="PROSITE" id="PS50076"/>
    </source>
</evidence>
<feature type="compositionally biased region" description="Polar residues" evidence="1">
    <location>
        <begin position="1"/>
        <end position="18"/>
    </location>
</feature>
<evidence type="ECO:0000313" key="3">
    <source>
        <dbReference type="EMBL" id="ABK21524.1"/>
    </source>
</evidence>
<evidence type="ECO:0000256" key="1">
    <source>
        <dbReference type="SAM" id="MobiDB-lite"/>
    </source>
</evidence>
<reference evidence="3" key="1">
    <citation type="journal article" date="2008" name="BMC Genomics">
        <title>A conifer genomics resource of 200,000 spruce (Picea spp.) ESTs and 6,464 high-quality, sequence-finished full-length cDNAs for Sitka spruce (Picea sitchensis).</title>
        <authorList>
            <person name="Ralph S.G."/>
            <person name="Chun H.J."/>
            <person name="Kolosova N."/>
            <person name="Cooper D."/>
            <person name="Oddy C."/>
            <person name="Ritland C.E."/>
            <person name="Kirkpatrick R."/>
            <person name="Moore R."/>
            <person name="Barber S."/>
            <person name="Holt R.A."/>
            <person name="Jones S.J."/>
            <person name="Marra M.A."/>
            <person name="Douglas C.J."/>
            <person name="Ritland K."/>
            <person name="Bohlmann J."/>
        </authorList>
    </citation>
    <scope>NUCLEOTIDE SEQUENCE</scope>
    <source>
        <tissue evidence="3">Bark</tissue>
        <tissue evidence="4">Green portion of the leader tissue</tissue>
    </source>
</reference>
<accession>A9NLL3</accession>
<dbReference type="PRINTS" id="PR00625">
    <property type="entry name" value="JDOMAIN"/>
</dbReference>
<dbReference type="PROSITE" id="PS50076">
    <property type="entry name" value="DNAJ_2"/>
    <property type="match status" value="1"/>
</dbReference>
<feature type="region of interest" description="Disordered" evidence="1">
    <location>
        <begin position="1"/>
        <end position="34"/>
    </location>
</feature>
<feature type="domain" description="J" evidence="2">
    <location>
        <begin position="70"/>
        <end position="138"/>
    </location>
</feature>
<dbReference type="CDD" id="cd06257">
    <property type="entry name" value="DnaJ"/>
    <property type="match status" value="1"/>
</dbReference>
<evidence type="ECO:0000313" key="4">
    <source>
        <dbReference type="EMBL" id="ABK23896.1"/>
    </source>
</evidence>
<dbReference type="EMBL" id="EF084583">
    <property type="protein sequence ID" value="ABK23896.1"/>
    <property type="molecule type" value="mRNA"/>
</dbReference>
<dbReference type="SMART" id="SM00271">
    <property type="entry name" value="DnaJ"/>
    <property type="match status" value="1"/>
</dbReference>
<dbReference type="InterPro" id="IPR001623">
    <property type="entry name" value="DnaJ_domain"/>
</dbReference>
<dbReference type="PANTHER" id="PTHR45432:SF2">
    <property type="entry name" value="CHAPERONE PROTEIN DNAJ 11, CHLOROPLASTIC"/>
    <property type="match status" value="1"/>
</dbReference>
<proteinExistence type="evidence at transcript level"/>
<dbReference type="PANTHER" id="PTHR45432">
    <property type="entry name" value="CHAPERONE PROTEIN DNAJ 11, CHLOROPLASTIC-LIKE"/>
    <property type="match status" value="1"/>
</dbReference>
<dbReference type="EMBL" id="EF082148">
    <property type="protein sequence ID" value="ABK21524.1"/>
    <property type="molecule type" value="mRNA"/>
</dbReference>
<dbReference type="Gene3D" id="1.10.287.110">
    <property type="entry name" value="DnaJ domain"/>
    <property type="match status" value="1"/>
</dbReference>
<dbReference type="InterPro" id="IPR036869">
    <property type="entry name" value="J_dom_sf"/>
</dbReference>
<dbReference type="AlphaFoldDB" id="A9NLL3"/>
<dbReference type="SUPFAM" id="SSF46565">
    <property type="entry name" value="Chaperone J-domain"/>
    <property type="match status" value="1"/>
</dbReference>
<sequence>MASSLVFPSNVLSSNESPSVGHMGFQRAPAGSSTRSTNLRFRRCFKMRAVQASVGAEAAISDQRRMESRNLYEVLAISPAATAKDIKRAYRKLAREFHPDHAASPQGKNESTQMFLRIHNAYVTLSDPHDRAQYDRQLLASVQGFTGQTWSKATNGRSPTYKYYGHMGRSWESDQCW</sequence>
<name>A9NLL3_PICSI</name>
<organism evidence="3">
    <name type="scientific">Picea sitchensis</name>
    <name type="common">Sitka spruce</name>
    <name type="synonym">Pinus sitchensis</name>
    <dbReference type="NCBI Taxonomy" id="3332"/>
    <lineage>
        <taxon>Eukaryota</taxon>
        <taxon>Viridiplantae</taxon>
        <taxon>Streptophyta</taxon>
        <taxon>Embryophyta</taxon>
        <taxon>Tracheophyta</taxon>
        <taxon>Spermatophyta</taxon>
        <taxon>Pinopsida</taxon>
        <taxon>Pinidae</taxon>
        <taxon>Conifers I</taxon>
        <taxon>Pinales</taxon>
        <taxon>Pinaceae</taxon>
        <taxon>Picea</taxon>
    </lineage>
</organism>
<dbReference type="Pfam" id="PF00226">
    <property type="entry name" value="DnaJ"/>
    <property type="match status" value="1"/>
</dbReference>
<protein>
    <recommendedName>
        <fullName evidence="2">J domain-containing protein</fullName>
    </recommendedName>
</protein>